<comment type="caution">
    <text evidence="1">The sequence shown here is derived from an EMBL/GenBank/DDBJ whole genome shotgun (WGS) entry which is preliminary data.</text>
</comment>
<dbReference type="EMBL" id="NFCF01000108">
    <property type="protein sequence ID" value="OTW44966.1"/>
    <property type="molecule type" value="Genomic_DNA"/>
</dbReference>
<gene>
    <name evidence="1" type="ORF">BK699_28715</name>
</gene>
<sequence>MIDSTLLMKDLSYFVTKVEGGMGMFRYMTVILHECYKRGFSRKCIKSRFLKVFIKKRKKSVIKFT</sequence>
<name>A0A242W0K9_BACTU</name>
<protein>
    <submittedName>
        <fullName evidence="1">Uncharacterized protein</fullName>
    </submittedName>
</protein>
<proteinExistence type="predicted"/>
<evidence type="ECO:0000313" key="2">
    <source>
        <dbReference type="Proteomes" id="UP000195152"/>
    </source>
</evidence>
<reference evidence="1 2" key="1">
    <citation type="submission" date="2016-10" db="EMBL/GenBank/DDBJ databases">
        <title>Comparative genomics of Bacillus thuringiensis reveals a path to pathogens against multiple invertebrate hosts.</title>
        <authorList>
            <person name="Zheng J."/>
            <person name="Gao Q."/>
            <person name="Liu H."/>
            <person name="Peng D."/>
            <person name="Ruan L."/>
            <person name="Sun M."/>
        </authorList>
    </citation>
    <scope>NUCLEOTIDE SEQUENCE [LARGE SCALE GENOMIC DNA]</scope>
    <source>
        <strain evidence="1">BGSC 4AC1</strain>
    </source>
</reference>
<accession>A0A242W0K9</accession>
<organism evidence="1 2">
    <name type="scientific">Bacillus thuringiensis serovar mexicanensis</name>
    <dbReference type="NCBI Taxonomy" id="180868"/>
    <lineage>
        <taxon>Bacteria</taxon>
        <taxon>Bacillati</taxon>
        <taxon>Bacillota</taxon>
        <taxon>Bacilli</taxon>
        <taxon>Bacillales</taxon>
        <taxon>Bacillaceae</taxon>
        <taxon>Bacillus</taxon>
        <taxon>Bacillus cereus group</taxon>
    </lineage>
</organism>
<evidence type="ECO:0000313" key="1">
    <source>
        <dbReference type="EMBL" id="OTW44966.1"/>
    </source>
</evidence>
<dbReference type="Proteomes" id="UP000195152">
    <property type="component" value="Unassembled WGS sequence"/>
</dbReference>
<dbReference type="AlphaFoldDB" id="A0A242W0K9"/>